<dbReference type="AlphaFoldDB" id="A0A9J6H0E7"/>
<organism evidence="2 3">
    <name type="scientific">Haemaphysalis longicornis</name>
    <name type="common">Bush tick</name>
    <dbReference type="NCBI Taxonomy" id="44386"/>
    <lineage>
        <taxon>Eukaryota</taxon>
        <taxon>Metazoa</taxon>
        <taxon>Ecdysozoa</taxon>
        <taxon>Arthropoda</taxon>
        <taxon>Chelicerata</taxon>
        <taxon>Arachnida</taxon>
        <taxon>Acari</taxon>
        <taxon>Parasitiformes</taxon>
        <taxon>Ixodida</taxon>
        <taxon>Ixodoidea</taxon>
        <taxon>Ixodidae</taxon>
        <taxon>Haemaphysalinae</taxon>
        <taxon>Haemaphysalis</taxon>
    </lineage>
</organism>
<dbReference type="EMBL" id="JABSTR010000010">
    <property type="protein sequence ID" value="KAH9380787.1"/>
    <property type="molecule type" value="Genomic_DNA"/>
</dbReference>
<accession>A0A9J6H0E7</accession>
<gene>
    <name evidence="2" type="ORF">HPB48_007232</name>
</gene>
<sequence>MCAIALTSCKIRSLSYHQKCGIPPTEVRLLFGHLQPSSGHWKRICAILKSELHRQIRHLKDWLRHFCFQIEHPWAASNKLREHLRLAALLTETYWNDCRRSLPKKAKGKVEASAVTYLEGAYLPSEFDNLLQKGPKFSLEPRARKHELLAAVHRVADKVVAEEKTHCVSEGVECLSRTWTARHGTNKDLRPLVNHFQQEHLSLAQADKEAIFEQQQSSTPAQGALHRLGLIQNGTTSVALPVVLDFCILAQDVAASHPAKERSPSTSNAVRPSSSSWLDDPETRSPPADQCPERDVEFARNLLRDALDRVRTSLDEVVTVGNVTANGFTLFNGTLSPLRLTSVNITAHRSVCRERQKDFPFVIAVGTEAKLRGVYEYHYAGNNVTTLEDRGRVGVTFSEVSFDGKLSQLLRDDNATGSGSDAASSSTTPEAAWRLRLTMQEFPSFTGIQTGAQNPQRAGVPYFEIMQAADRSFVPVFAKLPETHVLPALKRALGAE</sequence>
<dbReference type="Proteomes" id="UP000821853">
    <property type="component" value="Chromosome 8"/>
</dbReference>
<evidence type="ECO:0000256" key="1">
    <source>
        <dbReference type="SAM" id="MobiDB-lite"/>
    </source>
</evidence>
<dbReference type="VEuPathDB" id="VectorBase:HLOH_048667"/>
<proteinExistence type="predicted"/>
<dbReference type="OrthoDB" id="6492078at2759"/>
<reference evidence="2 3" key="1">
    <citation type="journal article" date="2020" name="Cell">
        <title>Large-Scale Comparative Analyses of Tick Genomes Elucidate Their Genetic Diversity and Vector Capacities.</title>
        <authorList>
            <consortium name="Tick Genome and Microbiome Consortium (TIGMIC)"/>
            <person name="Jia N."/>
            <person name="Wang J."/>
            <person name="Shi W."/>
            <person name="Du L."/>
            <person name="Sun Y."/>
            <person name="Zhan W."/>
            <person name="Jiang J.F."/>
            <person name="Wang Q."/>
            <person name="Zhang B."/>
            <person name="Ji P."/>
            <person name="Bell-Sakyi L."/>
            <person name="Cui X.M."/>
            <person name="Yuan T.T."/>
            <person name="Jiang B.G."/>
            <person name="Yang W.F."/>
            <person name="Lam T.T."/>
            <person name="Chang Q.C."/>
            <person name="Ding S.J."/>
            <person name="Wang X.J."/>
            <person name="Zhu J.G."/>
            <person name="Ruan X.D."/>
            <person name="Zhao L."/>
            <person name="Wei J.T."/>
            <person name="Ye R.Z."/>
            <person name="Que T.C."/>
            <person name="Du C.H."/>
            <person name="Zhou Y.H."/>
            <person name="Cheng J.X."/>
            <person name="Dai P.F."/>
            <person name="Guo W.B."/>
            <person name="Han X.H."/>
            <person name="Huang E.J."/>
            <person name="Li L.F."/>
            <person name="Wei W."/>
            <person name="Gao Y.C."/>
            <person name="Liu J.Z."/>
            <person name="Shao H.Z."/>
            <person name="Wang X."/>
            <person name="Wang C.C."/>
            <person name="Yang T.C."/>
            <person name="Huo Q.B."/>
            <person name="Li W."/>
            <person name="Chen H.Y."/>
            <person name="Chen S.E."/>
            <person name="Zhou L.G."/>
            <person name="Ni X.B."/>
            <person name="Tian J.H."/>
            <person name="Sheng Y."/>
            <person name="Liu T."/>
            <person name="Pan Y.S."/>
            <person name="Xia L.Y."/>
            <person name="Li J."/>
            <person name="Zhao F."/>
            <person name="Cao W.C."/>
        </authorList>
    </citation>
    <scope>NUCLEOTIDE SEQUENCE [LARGE SCALE GENOMIC DNA]</scope>
    <source>
        <strain evidence="2">HaeL-2018</strain>
    </source>
</reference>
<feature type="region of interest" description="Disordered" evidence="1">
    <location>
        <begin position="257"/>
        <end position="292"/>
    </location>
</feature>
<keyword evidence="3" id="KW-1185">Reference proteome</keyword>
<protein>
    <submittedName>
        <fullName evidence="2">Uncharacterized protein</fullName>
    </submittedName>
</protein>
<name>A0A9J6H0E7_HAELO</name>
<evidence type="ECO:0000313" key="2">
    <source>
        <dbReference type="EMBL" id="KAH9380787.1"/>
    </source>
</evidence>
<feature type="compositionally biased region" description="Polar residues" evidence="1">
    <location>
        <begin position="264"/>
        <end position="277"/>
    </location>
</feature>
<evidence type="ECO:0000313" key="3">
    <source>
        <dbReference type="Proteomes" id="UP000821853"/>
    </source>
</evidence>
<comment type="caution">
    <text evidence="2">The sequence shown here is derived from an EMBL/GenBank/DDBJ whole genome shotgun (WGS) entry which is preliminary data.</text>
</comment>